<proteinExistence type="predicted"/>
<dbReference type="OrthoDB" id="9801602at2"/>
<keyword evidence="1 2" id="KW-0597">Phosphoprotein</keyword>
<organism evidence="4 5">
    <name type="scientific">Tengunoibacter tsumagoiensis</name>
    <dbReference type="NCBI Taxonomy" id="2014871"/>
    <lineage>
        <taxon>Bacteria</taxon>
        <taxon>Bacillati</taxon>
        <taxon>Chloroflexota</taxon>
        <taxon>Ktedonobacteria</taxon>
        <taxon>Ktedonobacterales</taxon>
        <taxon>Dictyobacteraceae</taxon>
        <taxon>Tengunoibacter</taxon>
    </lineage>
</organism>
<dbReference type="PROSITE" id="PS50110">
    <property type="entry name" value="RESPONSE_REGULATORY"/>
    <property type="match status" value="1"/>
</dbReference>
<dbReference type="PANTHER" id="PTHR44591:SF3">
    <property type="entry name" value="RESPONSE REGULATORY DOMAIN-CONTAINING PROTEIN"/>
    <property type="match status" value="1"/>
</dbReference>
<evidence type="ECO:0000313" key="5">
    <source>
        <dbReference type="Proteomes" id="UP000287352"/>
    </source>
</evidence>
<dbReference type="InterPro" id="IPR050595">
    <property type="entry name" value="Bact_response_regulator"/>
</dbReference>
<feature type="modified residue" description="4-aspartylphosphate" evidence="2">
    <location>
        <position position="56"/>
    </location>
</feature>
<dbReference type="EMBL" id="BIFR01000001">
    <property type="protein sequence ID" value="GCE10833.1"/>
    <property type="molecule type" value="Genomic_DNA"/>
</dbReference>
<comment type="caution">
    <text evidence="4">The sequence shown here is derived from an EMBL/GenBank/DDBJ whole genome shotgun (WGS) entry which is preliminary data.</text>
</comment>
<dbReference type="InterPro" id="IPR011006">
    <property type="entry name" value="CheY-like_superfamily"/>
</dbReference>
<dbReference type="InterPro" id="IPR001789">
    <property type="entry name" value="Sig_transdc_resp-reg_receiver"/>
</dbReference>
<evidence type="ECO:0000313" key="4">
    <source>
        <dbReference type="EMBL" id="GCE10833.1"/>
    </source>
</evidence>
<dbReference type="CDD" id="cd17574">
    <property type="entry name" value="REC_OmpR"/>
    <property type="match status" value="1"/>
</dbReference>
<evidence type="ECO:0000259" key="3">
    <source>
        <dbReference type="PROSITE" id="PS50110"/>
    </source>
</evidence>
<name>A0A401ZVB9_9CHLR</name>
<dbReference type="SUPFAM" id="SSF52172">
    <property type="entry name" value="CheY-like"/>
    <property type="match status" value="1"/>
</dbReference>
<evidence type="ECO:0000256" key="1">
    <source>
        <dbReference type="ARBA" id="ARBA00022553"/>
    </source>
</evidence>
<gene>
    <name evidence="4" type="primary">pilG_1</name>
    <name evidence="4" type="ORF">KTT_06920</name>
</gene>
<protein>
    <submittedName>
        <fullName evidence="4">Response regulator</fullName>
    </submittedName>
</protein>
<dbReference type="Gene3D" id="3.40.50.2300">
    <property type="match status" value="1"/>
</dbReference>
<feature type="domain" description="Response regulatory" evidence="3">
    <location>
        <begin position="4"/>
        <end position="123"/>
    </location>
</feature>
<dbReference type="Proteomes" id="UP000287352">
    <property type="component" value="Unassembled WGS sequence"/>
</dbReference>
<dbReference type="Pfam" id="PF00072">
    <property type="entry name" value="Response_reg"/>
    <property type="match status" value="1"/>
</dbReference>
<dbReference type="PANTHER" id="PTHR44591">
    <property type="entry name" value="STRESS RESPONSE REGULATOR PROTEIN 1"/>
    <property type="match status" value="1"/>
</dbReference>
<evidence type="ECO:0000256" key="2">
    <source>
        <dbReference type="PROSITE-ProRule" id="PRU00169"/>
    </source>
</evidence>
<dbReference type="GO" id="GO:0000160">
    <property type="term" value="P:phosphorelay signal transduction system"/>
    <property type="evidence" value="ECO:0007669"/>
    <property type="project" value="InterPro"/>
</dbReference>
<dbReference type="RefSeq" id="WP_126578404.1">
    <property type="nucleotide sequence ID" value="NZ_BIFR01000001.1"/>
</dbReference>
<sequence length="132" mass="14707">MRKLVMVIDDSATVRKIVETCLGREGFEVQGFTDGIEAMKWLAEPQARVPDLVVLDIGLPKMDGYEVARRLKSKPQFNNTVIVMLSRRDGVIDRLKGRLAGAKDYLTKPFKTQDIIAVIESHLGSPASTYNS</sequence>
<dbReference type="SMART" id="SM00448">
    <property type="entry name" value="REC"/>
    <property type="match status" value="1"/>
</dbReference>
<reference evidence="5" key="1">
    <citation type="submission" date="2018-12" db="EMBL/GenBank/DDBJ databases">
        <title>Tengunoibacter tsumagoiensis gen. nov., sp. nov., Dictyobacter kobayashii sp. nov., D. alpinus sp. nov., and D. joshuensis sp. nov. and description of Dictyobacteraceae fam. nov. within the order Ktedonobacterales isolated from Tengu-no-mugimeshi.</title>
        <authorList>
            <person name="Wang C.M."/>
            <person name="Zheng Y."/>
            <person name="Sakai Y."/>
            <person name="Toyoda A."/>
            <person name="Minakuchi Y."/>
            <person name="Abe K."/>
            <person name="Yokota A."/>
            <person name="Yabe S."/>
        </authorList>
    </citation>
    <scope>NUCLEOTIDE SEQUENCE [LARGE SCALE GENOMIC DNA]</scope>
    <source>
        <strain evidence="5">Uno3</strain>
    </source>
</reference>
<dbReference type="AlphaFoldDB" id="A0A401ZVB9"/>
<accession>A0A401ZVB9</accession>
<keyword evidence="5" id="KW-1185">Reference proteome</keyword>